<dbReference type="Pfam" id="PF03551">
    <property type="entry name" value="PadR"/>
    <property type="match status" value="1"/>
</dbReference>
<evidence type="ECO:0000313" key="3">
    <source>
        <dbReference type="Proteomes" id="UP000630615"/>
    </source>
</evidence>
<evidence type="ECO:0000313" key="2">
    <source>
        <dbReference type="EMBL" id="GGC99993.1"/>
    </source>
</evidence>
<dbReference type="InterPro" id="IPR036390">
    <property type="entry name" value="WH_DNA-bd_sf"/>
</dbReference>
<name>A0ABQ1PN25_9ENTE</name>
<feature type="domain" description="Transcription regulator PadR N-terminal" evidence="1">
    <location>
        <begin position="24"/>
        <end position="87"/>
    </location>
</feature>
<accession>A0ABQ1PN25</accession>
<dbReference type="InterPro" id="IPR005149">
    <property type="entry name" value="Tscrpt_reg_PadR_N"/>
</dbReference>
<protein>
    <submittedName>
        <fullName evidence="2">PadR family transcriptional regulator</fullName>
    </submittedName>
</protein>
<dbReference type="SUPFAM" id="SSF46785">
    <property type="entry name" value="Winged helix' DNA-binding domain"/>
    <property type="match status" value="1"/>
</dbReference>
<dbReference type="InterPro" id="IPR052509">
    <property type="entry name" value="Metal_resp_DNA-bind_regulator"/>
</dbReference>
<reference evidence="3" key="1">
    <citation type="journal article" date="2019" name="Int. J. Syst. Evol. Microbiol.">
        <title>The Global Catalogue of Microorganisms (GCM) 10K type strain sequencing project: providing services to taxonomists for standard genome sequencing and annotation.</title>
        <authorList>
            <consortium name="The Broad Institute Genomics Platform"/>
            <consortium name="The Broad Institute Genome Sequencing Center for Infectious Disease"/>
            <person name="Wu L."/>
            <person name="Ma J."/>
        </authorList>
    </citation>
    <scope>NUCLEOTIDE SEQUENCE [LARGE SCALE GENOMIC DNA]</scope>
    <source>
        <strain evidence="3">CGMCC 1.15942</strain>
    </source>
</reference>
<organism evidence="2 3">
    <name type="scientific">Enterococcus wangshanyuanii</name>
    <dbReference type="NCBI Taxonomy" id="2005703"/>
    <lineage>
        <taxon>Bacteria</taxon>
        <taxon>Bacillati</taxon>
        <taxon>Bacillota</taxon>
        <taxon>Bacilli</taxon>
        <taxon>Lactobacillales</taxon>
        <taxon>Enterococcaceae</taxon>
        <taxon>Enterococcus</taxon>
    </lineage>
</organism>
<dbReference type="Gene3D" id="1.10.10.10">
    <property type="entry name" value="Winged helix-like DNA-binding domain superfamily/Winged helix DNA-binding domain"/>
    <property type="match status" value="1"/>
</dbReference>
<dbReference type="Proteomes" id="UP000630615">
    <property type="component" value="Unassembled WGS sequence"/>
</dbReference>
<comment type="caution">
    <text evidence="2">The sequence shown here is derived from an EMBL/GenBank/DDBJ whole genome shotgun (WGS) entry which is preliminary data.</text>
</comment>
<dbReference type="PANTHER" id="PTHR33169">
    <property type="entry name" value="PADR-FAMILY TRANSCRIPTIONAL REGULATOR"/>
    <property type="match status" value="1"/>
</dbReference>
<dbReference type="EMBL" id="BMKI01000009">
    <property type="protein sequence ID" value="GGC99993.1"/>
    <property type="molecule type" value="Genomic_DNA"/>
</dbReference>
<dbReference type="PANTHER" id="PTHR33169:SF13">
    <property type="entry name" value="PADR-FAMILY TRANSCRIPTIONAL REGULATOR"/>
    <property type="match status" value="1"/>
</dbReference>
<evidence type="ECO:0000259" key="1">
    <source>
        <dbReference type="Pfam" id="PF03551"/>
    </source>
</evidence>
<proteinExistence type="predicted"/>
<sequence length="115" mass="13477">MEEKLKRIYIPMTETGFYILFSLREERHGYSIIQHVKKLTAQEISISAGTMYGSLSKMEKDGLIEVTKEEERRKSYLITPLGEEILQHEIKRIKRLYKNSIGENLDGNEKNQKTI</sequence>
<gene>
    <name evidence="2" type="ORF">GCM10011573_31940</name>
</gene>
<dbReference type="InterPro" id="IPR036388">
    <property type="entry name" value="WH-like_DNA-bd_sf"/>
</dbReference>
<keyword evidence="3" id="KW-1185">Reference proteome</keyword>